<reference evidence="7 8" key="1">
    <citation type="submission" date="2017-07" db="EMBL/GenBank/DDBJ databases">
        <title>Tetzosporium hominis gen.nov. sp.nov.</title>
        <authorList>
            <person name="Tetz G."/>
            <person name="Tetz V."/>
        </authorList>
    </citation>
    <scope>NUCLEOTIDE SEQUENCE [LARGE SCALE GENOMIC DNA]</scope>
    <source>
        <strain evidence="7 8">VT-49</strain>
    </source>
</reference>
<evidence type="ECO:0000259" key="6">
    <source>
        <dbReference type="Pfam" id="PF00849"/>
    </source>
</evidence>
<dbReference type="PROSITE" id="PS01129">
    <property type="entry name" value="PSI_RLU"/>
    <property type="match status" value="1"/>
</dbReference>
<dbReference type="Gene3D" id="3.30.2350.10">
    <property type="entry name" value="Pseudouridine synthase"/>
    <property type="match status" value="1"/>
</dbReference>
<dbReference type="PANTHER" id="PTHR21600:SF35">
    <property type="entry name" value="PSEUDOURIDINE SYNTHASE"/>
    <property type="match status" value="1"/>
</dbReference>
<evidence type="ECO:0000256" key="1">
    <source>
        <dbReference type="ARBA" id="ARBA00000073"/>
    </source>
</evidence>
<gene>
    <name evidence="7" type="ORF">CF394_01490</name>
</gene>
<dbReference type="InterPro" id="IPR006224">
    <property type="entry name" value="PsdUridine_synth_RluA-like_CS"/>
</dbReference>
<name>A0A264W7D1_9BACL</name>
<dbReference type="SUPFAM" id="SSF55120">
    <property type="entry name" value="Pseudouridine synthase"/>
    <property type="match status" value="1"/>
</dbReference>
<dbReference type="EC" id="5.4.99.-" evidence="5"/>
<feature type="active site" evidence="4">
    <location>
        <position position="139"/>
    </location>
</feature>
<dbReference type="AlphaFoldDB" id="A0A264W7D1"/>
<proteinExistence type="inferred from homology"/>
<dbReference type="GO" id="GO:0009982">
    <property type="term" value="F:pseudouridine synthase activity"/>
    <property type="evidence" value="ECO:0007669"/>
    <property type="project" value="InterPro"/>
</dbReference>
<evidence type="ECO:0000256" key="3">
    <source>
        <dbReference type="ARBA" id="ARBA00023235"/>
    </source>
</evidence>
<dbReference type="EMBL" id="NOKQ01000134">
    <property type="protein sequence ID" value="OZS79431.1"/>
    <property type="molecule type" value="Genomic_DNA"/>
</dbReference>
<evidence type="ECO:0000256" key="4">
    <source>
        <dbReference type="PIRSR" id="PIRSR606225-1"/>
    </source>
</evidence>
<keyword evidence="8" id="KW-1185">Reference proteome</keyword>
<dbReference type="GO" id="GO:0140098">
    <property type="term" value="F:catalytic activity, acting on RNA"/>
    <property type="evidence" value="ECO:0007669"/>
    <property type="project" value="UniProtKB-ARBA"/>
</dbReference>
<organism evidence="7 8">
    <name type="scientific">Tetzosporium hominis</name>
    <dbReference type="NCBI Taxonomy" id="2020506"/>
    <lineage>
        <taxon>Bacteria</taxon>
        <taxon>Bacillati</taxon>
        <taxon>Bacillota</taxon>
        <taxon>Bacilli</taxon>
        <taxon>Bacillales</taxon>
        <taxon>Caryophanaceae</taxon>
        <taxon>Tetzosporium</taxon>
    </lineage>
</organism>
<evidence type="ECO:0000313" key="7">
    <source>
        <dbReference type="EMBL" id="OZS79431.1"/>
    </source>
</evidence>
<accession>A0A264W7D1</accession>
<dbReference type="OrthoDB" id="9807829at2"/>
<dbReference type="InterPro" id="IPR006225">
    <property type="entry name" value="PsdUridine_synth_RluC/D"/>
</dbReference>
<dbReference type="InterPro" id="IPR020103">
    <property type="entry name" value="PsdUridine_synth_cat_dom_sf"/>
</dbReference>
<comment type="function">
    <text evidence="5">Responsible for synthesis of pseudouridine from uracil.</text>
</comment>
<dbReference type="Proteomes" id="UP000217065">
    <property type="component" value="Unassembled WGS sequence"/>
</dbReference>
<dbReference type="GO" id="GO:0003723">
    <property type="term" value="F:RNA binding"/>
    <property type="evidence" value="ECO:0007669"/>
    <property type="project" value="InterPro"/>
</dbReference>
<dbReference type="NCBIfam" id="TIGR00005">
    <property type="entry name" value="rluA_subfam"/>
    <property type="match status" value="1"/>
</dbReference>
<protein>
    <recommendedName>
        <fullName evidence="5">Pseudouridine synthase</fullName>
        <ecNumber evidence="5">5.4.99.-</ecNumber>
    </recommendedName>
</protein>
<dbReference type="InterPro" id="IPR050188">
    <property type="entry name" value="RluA_PseudoU_synthase"/>
</dbReference>
<dbReference type="FunFam" id="3.30.2350.10:FF:000005">
    <property type="entry name" value="Pseudouridine synthase"/>
    <property type="match status" value="1"/>
</dbReference>
<evidence type="ECO:0000256" key="5">
    <source>
        <dbReference type="RuleBase" id="RU362028"/>
    </source>
</evidence>
<keyword evidence="3 5" id="KW-0413">Isomerase</keyword>
<evidence type="ECO:0000256" key="2">
    <source>
        <dbReference type="ARBA" id="ARBA00010876"/>
    </source>
</evidence>
<feature type="domain" description="Pseudouridine synthase RsuA/RluA-like" evidence="6">
    <location>
        <begin position="92"/>
        <end position="247"/>
    </location>
</feature>
<sequence>MLAVKTRFRHRFVFSEPQGILREAIREQGISKRALTDIKFKGGQLLVNGEEETVRKVLLQGDVVEIIFPAEVRSEGLIPVYEHLDIVYEDEHLLVINKPNDLPSIPSRDHPKDSLANRVAGYFEAENLETTVHMVTRLDRETSGLVLLAKHRHAHHLLSEQMREGQITKSYRAIVEGELPATESIIEAPIGRVNTSIIERCIDPFGKYAKTGYRSIDRWIVQGRIHHLVDVTLYTGRTHQIRVHMASIGCPLAGDDLYGGHTDFMERQALHAARLELIHPFDKQPLTFESRLPDDFLLLLERR</sequence>
<dbReference type="Pfam" id="PF00849">
    <property type="entry name" value="PseudoU_synth_2"/>
    <property type="match status" value="1"/>
</dbReference>
<evidence type="ECO:0000313" key="8">
    <source>
        <dbReference type="Proteomes" id="UP000217065"/>
    </source>
</evidence>
<dbReference type="GO" id="GO:0000455">
    <property type="term" value="P:enzyme-directed rRNA pseudouridine synthesis"/>
    <property type="evidence" value="ECO:0007669"/>
    <property type="project" value="TreeGrafter"/>
</dbReference>
<comment type="catalytic activity">
    <reaction evidence="1 5">
        <text>a uridine in RNA = a pseudouridine in RNA</text>
        <dbReference type="Rhea" id="RHEA:48348"/>
        <dbReference type="Rhea" id="RHEA-COMP:12068"/>
        <dbReference type="Rhea" id="RHEA-COMP:12069"/>
        <dbReference type="ChEBI" id="CHEBI:65314"/>
        <dbReference type="ChEBI" id="CHEBI:65315"/>
    </reaction>
</comment>
<dbReference type="InterPro" id="IPR006145">
    <property type="entry name" value="PsdUridine_synth_RsuA/RluA"/>
</dbReference>
<dbReference type="PANTHER" id="PTHR21600">
    <property type="entry name" value="MITOCHONDRIAL RNA PSEUDOURIDINE SYNTHASE"/>
    <property type="match status" value="1"/>
</dbReference>
<dbReference type="CDD" id="cd02869">
    <property type="entry name" value="PseudoU_synth_RluA_like"/>
    <property type="match status" value="1"/>
</dbReference>
<comment type="similarity">
    <text evidence="2 5">Belongs to the pseudouridine synthase RluA family.</text>
</comment>
<comment type="caution">
    <text evidence="7">The sequence shown here is derived from an EMBL/GenBank/DDBJ whole genome shotgun (WGS) entry which is preliminary data.</text>
</comment>